<name>A0ABU6YFR3_9FABA</name>
<dbReference type="Proteomes" id="UP001341840">
    <property type="component" value="Unassembled WGS sequence"/>
</dbReference>
<evidence type="ECO:0000313" key="2">
    <source>
        <dbReference type="Proteomes" id="UP001341840"/>
    </source>
</evidence>
<protein>
    <submittedName>
        <fullName evidence="1">Uncharacterized protein</fullName>
    </submittedName>
</protein>
<keyword evidence="2" id="KW-1185">Reference proteome</keyword>
<evidence type="ECO:0000313" key="1">
    <source>
        <dbReference type="EMBL" id="MED6208725.1"/>
    </source>
</evidence>
<accession>A0ABU6YFR3</accession>
<comment type="caution">
    <text evidence="1">The sequence shown here is derived from an EMBL/GenBank/DDBJ whole genome shotgun (WGS) entry which is preliminary data.</text>
</comment>
<organism evidence="1 2">
    <name type="scientific">Stylosanthes scabra</name>
    <dbReference type="NCBI Taxonomy" id="79078"/>
    <lineage>
        <taxon>Eukaryota</taxon>
        <taxon>Viridiplantae</taxon>
        <taxon>Streptophyta</taxon>
        <taxon>Embryophyta</taxon>
        <taxon>Tracheophyta</taxon>
        <taxon>Spermatophyta</taxon>
        <taxon>Magnoliopsida</taxon>
        <taxon>eudicotyledons</taxon>
        <taxon>Gunneridae</taxon>
        <taxon>Pentapetalae</taxon>
        <taxon>rosids</taxon>
        <taxon>fabids</taxon>
        <taxon>Fabales</taxon>
        <taxon>Fabaceae</taxon>
        <taxon>Papilionoideae</taxon>
        <taxon>50 kb inversion clade</taxon>
        <taxon>dalbergioids sensu lato</taxon>
        <taxon>Dalbergieae</taxon>
        <taxon>Pterocarpus clade</taxon>
        <taxon>Stylosanthes</taxon>
    </lineage>
</organism>
<proteinExistence type="predicted"/>
<reference evidence="1 2" key="1">
    <citation type="journal article" date="2023" name="Plants (Basel)">
        <title>Bridging the Gap: Combining Genomics and Transcriptomics Approaches to Understand Stylosanthes scabra, an Orphan Legume from the Brazilian Caatinga.</title>
        <authorList>
            <person name="Ferreira-Neto J.R.C."/>
            <person name="da Silva M.D."/>
            <person name="Binneck E."/>
            <person name="de Melo N.F."/>
            <person name="da Silva R.H."/>
            <person name="de Melo A.L.T.M."/>
            <person name="Pandolfi V."/>
            <person name="Bustamante F.O."/>
            <person name="Brasileiro-Vidal A.C."/>
            <person name="Benko-Iseppon A.M."/>
        </authorList>
    </citation>
    <scope>NUCLEOTIDE SEQUENCE [LARGE SCALE GENOMIC DNA]</scope>
    <source>
        <tissue evidence="1">Leaves</tissue>
    </source>
</reference>
<gene>
    <name evidence="1" type="ORF">PIB30_047948</name>
</gene>
<sequence length="103" mass="11731">MGEACKVWNVATRIETLCPFIMDRLKQCITYSLGVRCCGLCGAGYWQYGISNGYGREVRDFVSRAEKRQKFRGIEVRIQLFCSSQCYGRFGNKGIAKYSMGLM</sequence>
<dbReference type="EMBL" id="JASCZI010241966">
    <property type="protein sequence ID" value="MED6208725.1"/>
    <property type="molecule type" value="Genomic_DNA"/>
</dbReference>